<dbReference type="AlphaFoldDB" id="W8AAP0"/>
<sequence length="460" mass="49116">MANTKATAAASVTATATANDDSNSNNSSSSENQFSMQLNASELTAIIMKGSPNSNDRDAGFCSGSSEGGDDLERDARLETSSLTSPTDATTETSEDSVEVKVTPISLVRNKRKSSEPSKVVDACTTTSVSTLATAPLKKRIRYTSTTDSAVVLTPPALTTPPPTTHGIWDPSQVLPHELMPNPAQVFVRHPGVTTLHRIPTQTVDEQLEPLALIAKKPTTNVVKVECEEAPAYASTKFASNNEASTSSAYVPKKQQASANSQMKFLANNNSAIDALPLALTANVQHYEALRQNRQLQQQQQHAPANTHATATITTAKAAPTSATQYYKPNSVADETPSGSGGAGSSASGSGSGSARPQQRNYKNMTRERRIEANARERTRVHTISAAYETLRHAVPSYSNAQKLSKLSVLRIACSYILTLSRMAGHDYSADGSEPTLADCFDAVTETIQTEGKIRKKKDE</sequence>
<keyword evidence="6" id="KW-0539">Nucleus</keyword>
<proteinExistence type="evidence at transcript level"/>
<protein>
    <submittedName>
        <fullName evidence="9">Protein atonal-8</fullName>
    </submittedName>
</protein>
<dbReference type="InterPro" id="IPR050359">
    <property type="entry name" value="bHLH_transcription_factors"/>
</dbReference>
<dbReference type="PANTHER" id="PTHR19290:SF102">
    <property type="entry name" value="TRANSCRIPTION FACTOR ATOH8"/>
    <property type="match status" value="1"/>
</dbReference>
<name>W8AAP0_CERCA</name>
<evidence type="ECO:0000259" key="8">
    <source>
        <dbReference type="PROSITE" id="PS50888"/>
    </source>
</evidence>
<reference evidence="9" key="1">
    <citation type="submission" date="2013-07" db="EMBL/GenBank/DDBJ databases">
        <authorList>
            <person name="Geib S."/>
        </authorList>
    </citation>
    <scope>NUCLEOTIDE SEQUENCE</scope>
</reference>
<dbReference type="PROSITE" id="PS50888">
    <property type="entry name" value="BHLH"/>
    <property type="match status" value="1"/>
</dbReference>
<evidence type="ECO:0000256" key="2">
    <source>
        <dbReference type="ARBA" id="ARBA00004496"/>
    </source>
</evidence>
<dbReference type="PANTHER" id="PTHR19290">
    <property type="entry name" value="BASIC HELIX-LOOP-HELIX PROTEIN NEUROGENIN-RELATED"/>
    <property type="match status" value="1"/>
</dbReference>
<dbReference type="InterPro" id="IPR032660">
    <property type="entry name" value="ATOH8_bHLH"/>
</dbReference>
<dbReference type="SMART" id="SM00353">
    <property type="entry name" value="HLH"/>
    <property type="match status" value="1"/>
</dbReference>
<accession>W8AAP0</accession>
<dbReference type="InterPro" id="IPR036638">
    <property type="entry name" value="HLH_DNA-bd_sf"/>
</dbReference>
<evidence type="ECO:0000313" key="9">
    <source>
        <dbReference type="EMBL" id="JAB84915.1"/>
    </source>
</evidence>
<dbReference type="GO" id="GO:0045944">
    <property type="term" value="P:positive regulation of transcription by RNA polymerase II"/>
    <property type="evidence" value="ECO:0007669"/>
    <property type="project" value="TreeGrafter"/>
</dbReference>
<dbReference type="GeneID" id="101449462"/>
<dbReference type="KEGG" id="ccat:101449462"/>
<dbReference type="FunFam" id="4.10.280.10:FF:000052">
    <property type="entry name" value="Protein atonal homolog 8"/>
    <property type="match status" value="1"/>
</dbReference>
<feature type="compositionally biased region" description="Low complexity" evidence="7">
    <location>
        <begin position="1"/>
        <end position="30"/>
    </location>
</feature>
<keyword evidence="3" id="KW-0805">Transcription regulation</keyword>
<keyword evidence="5" id="KW-0804">Transcription</keyword>
<dbReference type="GO" id="GO:0070888">
    <property type="term" value="F:E-box binding"/>
    <property type="evidence" value="ECO:0007669"/>
    <property type="project" value="TreeGrafter"/>
</dbReference>
<dbReference type="SUPFAM" id="SSF47459">
    <property type="entry name" value="HLH, helix-loop-helix DNA-binding domain"/>
    <property type="match status" value="1"/>
</dbReference>
<dbReference type="InterPro" id="IPR011598">
    <property type="entry name" value="bHLH_dom"/>
</dbReference>
<comment type="subcellular location">
    <subcellularLocation>
        <location evidence="2">Cytoplasm</location>
    </subcellularLocation>
    <subcellularLocation>
        <location evidence="1">Nucleus speckle</location>
    </subcellularLocation>
</comment>
<evidence type="ECO:0000256" key="7">
    <source>
        <dbReference type="SAM" id="MobiDB-lite"/>
    </source>
</evidence>
<dbReference type="GO" id="GO:0005737">
    <property type="term" value="C:cytoplasm"/>
    <property type="evidence" value="ECO:0007669"/>
    <property type="project" value="UniProtKB-SubCell"/>
</dbReference>
<dbReference type="GO" id="GO:0046983">
    <property type="term" value="F:protein dimerization activity"/>
    <property type="evidence" value="ECO:0007669"/>
    <property type="project" value="InterPro"/>
</dbReference>
<feature type="domain" description="BHLH" evidence="8">
    <location>
        <begin position="368"/>
        <end position="420"/>
    </location>
</feature>
<feature type="compositionally biased region" description="Low complexity" evidence="7">
    <location>
        <begin position="345"/>
        <end position="355"/>
    </location>
</feature>
<gene>
    <name evidence="9" type="primary">ATOH8</name>
</gene>
<evidence type="ECO:0000256" key="5">
    <source>
        <dbReference type="ARBA" id="ARBA00023163"/>
    </source>
</evidence>
<evidence type="ECO:0000256" key="3">
    <source>
        <dbReference type="ARBA" id="ARBA00023015"/>
    </source>
</evidence>
<dbReference type="CDD" id="cd11421">
    <property type="entry name" value="bHLH_TS_ATOH8"/>
    <property type="match status" value="1"/>
</dbReference>
<feature type="region of interest" description="Disordered" evidence="7">
    <location>
        <begin position="49"/>
        <end position="99"/>
    </location>
</feature>
<reference evidence="9" key="2">
    <citation type="journal article" date="2014" name="BMC Genomics">
        <title>A genomic perspective to assessing quality of mass-reared SIT flies used in Mediterranean fruit fly (Ceratitis capitata) eradication in California.</title>
        <authorList>
            <person name="Calla B."/>
            <person name="Hall B."/>
            <person name="Hou S."/>
            <person name="Geib S.M."/>
        </authorList>
    </citation>
    <scope>NUCLEOTIDE SEQUENCE</scope>
</reference>
<dbReference type="OrthoDB" id="10001938at2759"/>
<evidence type="ECO:0000256" key="1">
    <source>
        <dbReference type="ARBA" id="ARBA00004324"/>
    </source>
</evidence>
<dbReference type="Pfam" id="PF00010">
    <property type="entry name" value="HLH"/>
    <property type="match status" value="1"/>
</dbReference>
<dbReference type="GO" id="GO:0009653">
    <property type="term" value="P:anatomical structure morphogenesis"/>
    <property type="evidence" value="ECO:0007669"/>
    <property type="project" value="TreeGrafter"/>
</dbReference>
<evidence type="ECO:0000256" key="4">
    <source>
        <dbReference type="ARBA" id="ARBA00023125"/>
    </source>
</evidence>
<feature type="region of interest" description="Disordered" evidence="7">
    <location>
        <begin position="328"/>
        <end position="375"/>
    </location>
</feature>
<dbReference type="GO" id="GO:0016607">
    <property type="term" value="C:nuclear speck"/>
    <property type="evidence" value="ECO:0007669"/>
    <property type="project" value="UniProtKB-SubCell"/>
</dbReference>
<feature type="compositionally biased region" description="Polar residues" evidence="7">
    <location>
        <begin position="79"/>
        <end position="92"/>
    </location>
</feature>
<feature type="region of interest" description="Disordered" evidence="7">
    <location>
        <begin position="1"/>
        <end position="33"/>
    </location>
</feature>
<dbReference type="CTD" id="45339"/>
<keyword evidence="4" id="KW-0238">DNA-binding</keyword>
<dbReference type="EMBL" id="GAMC01021640">
    <property type="protein sequence ID" value="JAB84915.1"/>
    <property type="molecule type" value="mRNA"/>
</dbReference>
<organism evidence="9">
    <name type="scientific">Ceratitis capitata</name>
    <name type="common">Mediterranean fruit fly</name>
    <name type="synonym">Tephritis capitata</name>
    <dbReference type="NCBI Taxonomy" id="7213"/>
    <lineage>
        <taxon>Eukaryota</taxon>
        <taxon>Metazoa</taxon>
        <taxon>Ecdysozoa</taxon>
        <taxon>Arthropoda</taxon>
        <taxon>Hexapoda</taxon>
        <taxon>Insecta</taxon>
        <taxon>Pterygota</taxon>
        <taxon>Neoptera</taxon>
        <taxon>Endopterygota</taxon>
        <taxon>Diptera</taxon>
        <taxon>Brachycera</taxon>
        <taxon>Muscomorpha</taxon>
        <taxon>Tephritoidea</taxon>
        <taxon>Tephritidae</taxon>
        <taxon>Ceratitis</taxon>
        <taxon>Ceratitis</taxon>
    </lineage>
</organism>
<feature type="compositionally biased region" description="Basic and acidic residues" evidence="7">
    <location>
        <begin position="365"/>
        <end position="375"/>
    </location>
</feature>
<dbReference type="GO" id="GO:0003700">
    <property type="term" value="F:DNA-binding transcription factor activity"/>
    <property type="evidence" value="ECO:0007669"/>
    <property type="project" value="InterPro"/>
</dbReference>
<evidence type="ECO:0000256" key="6">
    <source>
        <dbReference type="ARBA" id="ARBA00023242"/>
    </source>
</evidence>
<dbReference type="Gene3D" id="4.10.280.10">
    <property type="entry name" value="Helix-loop-helix DNA-binding domain"/>
    <property type="match status" value="1"/>
</dbReference>